<organism evidence="9 10">
    <name type="scientific">Mesoplasma lactucae ATCC 49193</name>
    <dbReference type="NCBI Taxonomy" id="81460"/>
    <lineage>
        <taxon>Bacteria</taxon>
        <taxon>Bacillati</taxon>
        <taxon>Mycoplasmatota</taxon>
        <taxon>Mollicutes</taxon>
        <taxon>Entomoplasmatales</taxon>
        <taxon>Entomoplasmataceae</taxon>
        <taxon>Mesoplasma</taxon>
    </lineage>
</organism>
<reference evidence="9 10" key="1">
    <citation type="submission" date="2017-09" db="EMBL/GenBank/DDBJ databases">
        <title>SPAdes assembly of the Mesoplasma lactucae genome.</title>
        <authorList>
            <person name="Knight T.F."/>
            <person name="Rubinstein R."/>
            <person name="Citino T."/>
        </authorList>
    </citation>
    <scope>NUCLEOTIDE SEQUENCE [LARGE SCALE GENOMIC DNA]</scope>
    <source>
        <strain evidence="9 10">831-C4</strain>
    </source>
</reference>
<evidence type="ECO:0000256" key="4">
    <source>
        <dbReference type="ARBA" id="ARBA00023015"/>
    </source>
</evidence>
<dbReference type="PANTHER" id="PTHR43537:SF24">
    <property type="entry name" value="GLUCONATE OPERON TRANSCRIPTIONAL REPRESSOR"/>
    <property type="match status" value="1"/>
</dbReference>
<accession>A0A291ISP5</accession>
<evidence type="ECO:0000259" key="8">
    <source>
        <dbReference type="PROSITE" id="PS50949"/>
    </source>
</evidence>
<dbReference type="EMBL" id="CP023668">
    <property type="protein sequence ID" value="ATG97748.1"/>
    <property type="molecule type" value="Genomic_DNA"/>
</dbReference>
<dbReference type="Proteomes" id="UP000232227">
    <property type="component" value="Chromosome"/>
</dbReference>
<evidence type="ECO:0000256" key="2">
    <source>
        <dbReference type="ARBA" id="ARBA00022679"/>
    </source>
</evidence>
<dbReference type="GO" id="GO:0003700">
    <property type="term" value="F:DNA-binding transcription factor activity"/>
    <property type="evidence" value="ECO:0007669"/>
    <property type="project" value="InterPro"/>
</dbReference>
<protein>
    <recommendedName>
        <fullName evidence="1">citrate lyase holo-[acyl-carrier protein] synthase</fullName>
        <ecNumber evidence="1">2.7.7.61</ecNumber>
    </recommendedName>
</protein>
<dbReference type="EC" id="2.7.7.61" evidence="1"/>
<dbReference type="PANTHER" id="PTHR43537">
    <property type="entry name" value="TRANSCRIPTIONAL REGULATOR, GNTR FAMILY"/>
    <property type="match status" value="1"/>
</dbReference>
<dbReference type="PROSITE" id="PS50949">
    <property type="entry name" value="HTH_GNTR"/>
    <property type="match status" value="1"/>
</dbReference>
<evidence type="ECO:0000256" key="1">
    <source>
        <dbReference type="ARBA" id="ARBA00012524"/>
    </source>
</evidence>
<dbReference type="Pfam" id="PF00392">
    <property type="entry name" value="GntR"/>
    <property type="match status" value="1"/>
</dbReference>
<dbReference type="CDD" id="cd07377">
    <property type="entry name" value="WHTH_GntR"/>
    <property type="match status" value="1"/>
</dbReference>
<keyword evidence="10" id="KW-1185">Reference proteome</keyword>
<dbReference type="Gene3D" id="1.20.120.530">
    <property type="entry name" value="GntR ligand-binding domain-like"/>
    <property type="match status" value="1"/>
</dbReference>
<dbReference type="Pfam" id="PF07729">
    <property type="entry name" value="FCD"/>
    <property type="match status" value="1"/>
</dbReference>
<evidence type="ECO:0000256" key="5">
    <source>
        <dbReference type="ARBA" id="ARBA00023125"/>
    </source>
</evidence>
<dbReference type="InterPro" id="IPR036388">
    <property type="entry name" value="WH-like_DNA-bd_sf"/>
</dbReference>
<dbReference type="InterPro" id="IPR036390">
    <property type="entry name" value="WH_DNA-bd_sf"/>
</dbReference>
<dbReference type="InterPro" id="IPR005551">
    <property type="entry name" value="CitX"/>
</dbReference>
<gene>
    <name evidence="9" type="ORF">CP520_03360</name>
</gene>
<sequence>MMMKKHNLTKSQKETTRNAILDSRELRSLILDDQINTNNLVVTMSLNIPGYIKATKETSEFLKKFYFNFLGELGSKYNVLNTFCLEDFAGEIYFMILEYSDAYKIKKLCLAYEEKYGTQTKLLDIDVYETLTHKISRTDVGPHSPRQCFLCNNEAKVCANRQTHSIEELDAFIDEQISKPIPFKLSFAYIYDDLASKMHSGVFQSGEKLLEDNLAKEYGVSRTLIRTVITELNSLGMVEVRKNVGATVVTLNKKSILEASQTRMAIEQMIYRNIYEHLTDSKRTILRRLKEIMLKVDLDNTDDMLRINKLFNTIMRSLSNNEFMKGIFKRVNDVFNLTNPKRYQKGNLRKESFSEHIELIDSLLNDDVEEMEVLLNRHLLNAQENAVKAYE</sequence>
<feature type="domain" description="HTH gntR-type" evidence="8">
    <location>
        <begin position="184"/>
        <end position="251"/>
    </location>
</feature>
<evidence type="ECO:0000256" key="6">
    <source>
        <dbReference type="ARBA" id="ARBA00023163"/>
    </source>
</evidence>
<dbReference type="RefSeq" id="WP_096863036.1">
    <property type="nucleotide sequence ID" value="NZ_CP023668.1"/>
</dbReference>
<dbReference type="GO" id="GO:0051191">
    <property type="term" value="P:prosthetic group biosynthetic process"/>
    <property type="evidence" value="ECO:0007669"/>
    <property type="project" value="InterPro"/>
</dbReference>
<dbReference type="GO" id="GO:0003677">
    <property type="term" value="F:DNA binding"/>
    <property type="evidence" value="ECO:0007669"/>
    <property type="project" value="UniProtKB-KW"/>
</dbReference>
<dbReference type="SUPFAM" id="SSF48008">
    <property type="entry name" value="GntR ligand-binding domain-like"/>
    <property type="match status" value="1"/>
</dbReference>
<dbReference type="Pfam" id="PF03802">
    <property type="entry name" value="CitX"/>
    <property type="match status" value="1"/>
</dbReference>
<keyword evidence="2" id="KW-0808">Transferase</keyword>
<proteinExistence type="predicted"/>
<keyword evidence="4" id="KW-0805">Transcription regulation</keyword>
<evidence type="ECO:0000256" key="3">
    <source>
        <dbReference type="ARBA" id="ARBA00022695"/>
    </source>
</evidence>
<name>A0A291ISP5_9MOLU</name>
<dbReference type="OrthoDB" id="3196716at2"/>
<dbReference type="SMART" id="SM00345">
    <property type="entry name" value="HTH_GNTR"/>
    <property type="match status" value="1"/>
</dbReference>
<dbReference type="Gene3D" id="1.10.10.10">
    <property type="entry name" value="Winged helix-like DNA-binding domain superfamily/Winged helix DNA-binding domain"/>
    <property type="match status" value="1"/>
</dbReference>
<dbReference type="InterPro" id="IPR011711">
    <property type="entry name" value="GntR_C"/>
</dbReference>
<evidence type="ECO:0000313" key="9">
    <source>
        <dbReference type="EMBL" id="ATG97748.1"/>
    </source>
</evidence>
<evidence type="ECO:0000313" key="10">
    <source>
        <dbReference type="Proteomes" id="UP000232227"/>
    </source>
</evidence>
<dbReference type="AlphaFoldDB" id="A0A291ISP5"/>
<evidence type="ECO:0000256" key="7">
    <source>
        <dbReference type="ARBA" id="ARBA00048574"/>
    </source>
</evidence>
<keyword evidence="3" id="KW-0548">Nucleotidyltransferase</keyword>
<dbReference type="GO" id="GO:0050519">
    <property type="term" value="F:holo-citrate lyase synthase activity"/>
    <property type="evidence" value="ECO:0007669"/>
    <property type="project" value="UniProtKB-EC"/>
</dbReference>
<dbReference type="SUPFAM" id="SSF46785">
    <property type="entry name" value="Winged helix' DNA-binding domain"/>
    <property type="match status" value="1"/>
</dbReference>
<keyword evidence="6" id="KW-0804">Transcription</keyword>
<keyword evidence="5" id="KW-0238">DNA-binding</keyword>
<dbReference type="InterPro" id="IPR000524">
    <property type="entry name" value="Tscrpt_reg_HTH_GntR"/>
</dbReference>
<dbReference type="KEGG" id="mlac:CP520_03360"/>
<comment type="catalytic activity">
    <reaction evidence="7">
        <text>apo-[citrate lyase ACP] + 2'-(5''-triphospho-alpha-D-ribosyl)-3'-dephospho-CoA = holo-[citrate lyase ACP] + diphosphate</text>
        <dbReference type="Rhea" id="RHEA:16333"/>
        <dbReference type="Rhea" id="RHEA-COMP:10157"/>
        <dbReference type="Rhea" id="RHEA-COMP:10158"/>
        <dbReference type="ChEBI" id="CHEBI:29999"/>
        <dbReference type="ChEBI" id="CHEBI:33019"/>
        <dbReference type="ChEBI" id="CHEBI:61378"/>
        <dbReference type="ChEBI" id="CHEBI:82683"/>
        <dbReference type="EC" id="2.7.7.61"/>
    </reaction>
</comment>
<dbReference type="InterPro" id="IPR008920">
    <property type="entry name" value="TF_FadR/GntR_C"/>
</dbReference>